<reference evidence="6" key="2">
    <citation type="journal article" date="2018" name="Nat. Microbiol.">
        <title>Leveraging single-cell genomics to expand the fungal tree of life.</title>
        <authorList>
            <person name="Ahrendt S.R."/>
            <person name="Quandt C.A."/>
            <person name="Ciobanu D."/>
            <person name="Clum A."/>
            <person name="Salamov A."/>
            <person name="Andreopoulos B."/>
            <person name="Cheng J.F."/>
            <person name="Woyke T."/>
            <person name="Pelin A."/>
            <person name="Henrissat B."/>
            <person name="Reynolds N.K."/>
            <person name="Benny G.L."/>
            <person name="Smith M.E."/>
            <person name="James T.Y."/>
            <person name="Grigoriev I.V."/>
        </authorList>
    </citation>
    <scope>NUCLEOTIDE SEQUENCE [LARGE SCALE GENOMIC DNA]</scope>
    <source>
        <strain evidence="6">CSF55</strain>
    </source>
</reference>
<keyword evidence="1" id="KW-1133">Transmembrane helix</keyword>
<protein>
    <submittedName>
        <fullName evidence="4">DUF307-domain-containing protein</fullName>
    </submittedName>
</protein>
<accession>A0A075AQD0</accession>
<dbReference type="InterPro" id="IPR005185">
    <property type="entry name" value="YccF"/>
</dbReference>
<sequence length="90" mass="10244">MHPYTIVANVIWLIVIGIPIALMHAVTAMIQFITIIGIGTAIQNLRLSLFALWPFGKKIRNAHLPTKYEQLPRFRAEHIRTAPMASYEYA</sequence>
<dbReference type="HOGENOM" id="CLU_2442107_0_0_1"/>
<evidence type="ECO:0000313" key="4">
    <source>
        <dbReference type="EMBL" id="RKP18190.1"/>
    </source>
</evidence>
<dbReference type="Pfam" id="PF03733">
    <property type="entry name" value="YccF"/>
    <property type="match status" value="1"/>
</dbReference>
<dbReference type="Proteomes" id="UP000030755">
    <property type="component" value="Unassembled WGS sequence"/>
</dbReference>
<organism evidence="3 5">
    <name type="scientific">Rozella allomycis (strain CSF55)</name>
    <dbReference type="NCBI Taxonomy" id="988480"/>
    <lineage>
        <taxon>Eukaryota</taxon>
        <taxon>Fungi</taxon>
        <taxon>Fungi incertae sedis</taxon>
        <taxon>Cryptomycota</taxon>
        <taxon>Cryptomycota incertae sedis</taxon>
        <taxon>Rozella</taxon>
    </lineage>
</organism>
<dbReference type="PANTHER" id="PTHR42903:SF1">
    <property type="entry name" value="INNER MEMBRANE PROTEIN YCCF"/>
    <property type="match status" value="1"/>
</dbReference>
<evidence type="ECO:0000313" key="6">
    <source>
        <dbReference type="Proteomes" id="UP000281549"/>
    </source>
</evidence>
<dbReference type="AlphaFoldDB" id="A0A075AQD0"/>
<dbReference type="OrthoDB" id="16982at2759"/>
<dbReference type="GO" id="GO:0005886">
    <property type="term" value="C:plasma membrane"/>
    <property type="evidence" value="ECO:0007669"/>
    <property type="project" value="TreeGrafter"/>
</dbReference>
<dbReference type="InterPro" id="IPR052937">
    <property type="entry name" value="Inner_membrane_protein"/>
</dbReference>
<keyword evidence="1" id="KW-0812">Transmembrane</keyword>
<evidence type="ECO:0000256" key="1">
    <source>
        <dbReference type="SAM" id="Phobius"/>
    </source>
</evidence>
<feature type="transmembrane region" description="Helical" evidence="1">
    <location>
        <begin position="32"/>
        <end position="53"/>
    </location>
</feature>
<keyword evidence="5" id="KW-1185">Reference proteome</keyword>
<evidence type="ECO:0000313" key="3">
    <source>
        <dbReference type="EMBL" id="EPZ30925.1"/>
    </source>
</evidence>
<dbReference type="EMBL" id="ML005534">
    <property type="protein sequence ID" value="RKP18190.1"/>
    <property type="molecule type" value="Genomic_DNA"/>
</dbReference>
<evidence type="ECO:0000259" key="2">
    <source>
        <dbReference type="Pfam" id="PF03733"/>
    </source>
</evidence>
<keyword evidence="1" id="KW-0472">Membrane</keyword>
<evidence type="ECO:0000313" key="5">
    <source>
        <dbReference type="Proteomes" id="UP000030755"/>
    </source>
</evidence>
<feature type="domain" description="Inner membrane component" evidence="2">
    <location>
        <begin position="7"/>
        <end position="57"/>
    </location>
</feature>
<reference evidence="4" key="3">
    <citation type="submission" date="2018-08" db="EMBL/GenBank/DDBJ databases">
        <title>Leveraging single-cell genomics to expand the Fungal Tree of Life.</title>
        <authorList>
            <consortium name="DOE Joint Genome Institute"/>
            <person name="Ahrendt S.R."/>
            <person name="Quandt C.A."/>
            <person name="Ciobanu D."/>
            <person name="Clum A."/>
            <person name="Salamov A."/>
            <person name="Andreopoulos B."/>
            <person name="Cheng J.-F."/>
            <person name="Woyke T."/>
            <person name="Pelin A."/>
            <person name="Henrissat B."/>
            <person name="Reynolds N."/>
            <person name="Benny G.L."/>
            <person name="Smith M.E."/>
            <person name="James T.Y."/>
            <person name="Grigoriev I.V."/>
        </authorList>
    </citation>
    <scope>NUCLEOTIDE SEQUENCE</scope>
    <source>
        <strain evidence="4">CSF55</strain>
    </source>
</reference>
<gene>
    <name evidence="3" type="ORF">O9G_002802</name>
    <name evidence="4" type="ORF">ROZALSC1DRAFT_30095</name>
</gene>
<dbReference type="PANTHER" id="PTHR42903">
    <property type="entry name" value="INNER MEMBRANE PROTEIN YCCF"/>
    <property type="match status" value="1"/>
</dbReference>
<name>A0A075AQD0_ROZAC</name>
<dbReference type="EMBL" id="KE561347">
    <property type="protein sequence ID" value="EPZ30925.1"/>
    <property type="molecule type" value="Genomic_DNA"/>
</dbReference>
<reference evidence="3 5" key="1">
    <citation type="journal article" date="2013" name="Curr. Biol.">
        <title>Shared signatures of parasitism and phylogenomics unite Cryptomycota and microsporidia.</title>
        <authorList>
            <person name="James T.Y."/>
            <person name="Pelin A."/>
            <person name="Bonen L."/>
            <person name="Ahrendt S."/>
            <person name="Sain D."/>
            <person name="Corradi N."/>
            <person name="Stajich J.E."/>
        </authorList>
    </citation>
    <scope>NUCLEOTIDE SEQUENCE [LARGE SCALE GENOMIC DNA]</scope>
    <source>
        <strain evidence="3">CSF55</strain>
        <strain evidence="3">CSF55</strain>
    </source>
</reference>
<feature type="transmembrane region" description="Helical" evidence="1">
    <location>
        <begin position="7"/>
        <end position="26"/>
    </location>
</feature>
<proteinExistence type="predicted"/>
<dbReference type="Proteomes" id="UP000281549">
    <property type="component" value="Unassembled WGS sequence"/>
</dbReference>